<evidence type="ECO:0000313" key="2">
    <source>
        <dbReference type="EMBL" id="CAD7253723.1"/>
    </source>
</evidence>
<organism evidence="2">
    <name type="scientific">Darwinula stevensoni</name>
    <dbReference type="NCBI Taxonomy" id="69355"/>
    <lineage>
        <taxon>Eukaryota</taxon>
        <taxon>Metazoa</taxon>
        <taxon>Ecdysozoa</taxon>
        <taxon>Arthropoda</taxon>
        <taxon>Crustacea</taxon>
        <taxon>Oligostraca</taxon>
        <taxon>Ostracoda</taxon>
        <taxon>Podocopa</taxon>
        <taxon>Podocopida</taxon>
        <taxon>Darwinulocopina</taxon>
        <taxon>Darwinuloidea</taxon>
        <taxon>Darwinulidae</taxon>
        <taxon>Darwinula</taxon>
    </lineage>
</organism>
<dbReference type="OrthoDB" id="6134158at2759"/>
<dbReference type="InterPro" id="IPR007345">
    <property type="entry name" value="Polysacch_pyruvyl_Trfase"/>
</dbReference>
<dbReference type="EMBL" id="CAJPEV010006480">
    <property type="protein sequence ID" value="CAG0904157.1"/>
    <property type="molecule type" value="Genomic_DNA"/>
</dbReference>
<evidence type="ECO:0000313" key="3">
    <source>
        <dbReference type="Proteomes" id="UP000677054"/>
    </source>
</evidence>
<dbReference type="EMBL" id="LR905997">
    <property type="protein sequence ID" value="CAD7253723.1"/>
    <property type="molecule type" value="Genomic_DNA"/>
</dbReference>
<reference evidence="2" key="1">
    <citation type="submission" date="2020-11" db="EMBL/GenBank/DDBJ databases">
        <authorList>
            <person name="Tran Van P."/>
        </authorList>
    </citation>
    <scope>NUCLEOTIDE SEQUENCE</scope>
</reference>
<dbReference type="Proteomes" id="UP000677054">
    <property type="component" value="Unassembled WGS sequence"/>
</dbReference>
<keyword evidence="3" id="KW-1185">Reference proteome</keyword>
<gene>
    <name evidence="2" type="ORF">DSTB1V02_LOCUS13470</name>
</gene>
<proteinExistence type="predicted"/>
<evidence type="ECO:0000259" key="1">
    <source>
        <dbReference type="Pfam" id="PF04230"/>
    </source>
</evidence>
<name>A0A7R9AGL2_9CRUS</name>
<feature type="domain" description="Polysaccharide pyruvyl transferase" evidence="1">
    <location>
        <begin position="189"/>
        <end position="385"/>
    </location>
</feature>
<sequence length="568" mass="64411">MMNLSQTDNKEKLLCQMSLLGFLMLSPVLIASGGRNLFAMYAERSFLGNASAPYNKYEPTGMRDGCNIPDAWNNARAISQLQDVIVRSIRPYFTNVKAVAHIDHPDHNNRGDSAIWMGEEIFLDMLNVSISPRSPATIWMGEEIFLDMLNVSIVYKCTLRHTPMKSDTCNSSRAREALQPFVKEGTGLVAMQGGGNLGDLWKGPERLRHEFIAELPNLPFLLFPQSIFFEKEENINESRRAYSGARNFTLLTREMASLEFARSRFPAVRSALVPDMALLLGHRPRPVEPTWDVLWLRRTDKERLPQFEPLRVGWPLNVTVKIDDWLGEVEGLPDSDGGTLTSRAHLRTRDGFRFLARGKVIVTDRLHAHILSTLMSIPHVVLDSSYGKVKNFHNQWFTNICSAILKTLQPRCPPTPPPIPDSMMIESVAFLFLARSRFPAVRSALVPDMALLLGHRPRPVEPTWDVLWLRRTDKEGLPQFEPLRVGWPLKVTVKIDDWLGEVEGLPDYDGGTLTSRAHLRTRDAFRFLARGKVIITDRLHAHILSTLMSIPHVVLDNSYGKVKNFHNQ</sequence>
<dbReference type="AlphaFoldDB" id="A0A7R9AGL2"/>
<accession>A0A7R9AGL2</accession>
<dbReference type="Pfam" id="PF04230">
    <property type="entry name" value="PS_pyruv_trans"/>
    <property type="match status" value="2"/>
</dbReference>
<feature type="non-terminal residue" evidence="2">
    <location>
        <position position="1"/>
    </location>
</feature>
<feature type="domain" description="Polysaccharide pyruvyl transferase" evidence="1">
    <location>
        <begin position="432"/>
        <end position="559"/>
    </location>
</feature>
<protein>
    <recommendedName>
        <fullName evidence="1">Polysaccharide pyruvyl transferase domain-containing protein</fullName>
    </recommendedName>
</protein>